<dbReference type="InterPro" id="IPR010770">
    <property type="entry name" value="Ecd"/>
</dbReference>
<gene>
    <name evidence="2" type="ORF">CRG98_017067</name>
</gene>
<dbReference type="STRING" id="22663.A0A2I0K4B7"/>
<name>A0A2I0K4B7_PUNGR</name>
<dbReference type="PANTHER" id="PTHR13060">
    <property type="entry name" value="SGT1 PROTEIN HSGT1 SUPPRESSOR OF GCR2"/>
    <property type="match status" value="1"/>
</dbReference>
<evidence type="ECO:0000313" key="3">
    <source>
        <dbReference type="Proteomes" id="UP000233551"/>
    </source>
</evidence>
<accession>A0A2I0K4B7</accession>
<sequence>MESIMGRQGTEDTPSDGETGEGSSSDMDFDESEGEGYDHEGEGDDFMDSYSEALSKELKSSSISKSFARANEQPSKSNEPGGSSSKQDMDTDEDFTPVDVDVNLVKSLLDSFTSQEGLPGPASNLLGLMGVRLPKDGDSSKGK</sequence>
<feature type="region of interest" description="Disordered" evidence="1">
    <location>
        <begin position="1"/>
        <end position="97"/>
    </location>
</feature>
<feature type="compositionally biased region" description="Basic and acidic residues" evidence="1">
    <location>
        <begin position="133"/>
        <end position="143"/>
    </location>
</feature>
<feature type="region of interest" description="Disordered" evidence="1">
    <location>
        <begin position="113"/>
        <end position="143"/>
    </location>
</feature>
<evidence type="ECO:0000313" key="2">
    <source>
        <dbReference type="EMBL" id="PKI62546.1"/>
    </source>
</evidence>
<dbReference type="EMBL" id="PGOL01000964">
    <property type="protein sequence ID" value="PKI62546.1"/>
    <property type="molecule type" value="Genomic_DNA"/>
</dbReference>
<evidence type="ECO:0000256" key="1">
    <source>
        <dbReference type="SAM" id="MobiDB-lite"/>
    </source>
</evidence>
<protein>
    <submittedName>
        <fullName evidence="2">Uncharacterized protein</fullName>
    </submittedName>
</protein>
<dbReference type="GO" id="GO:0005634">
    <property type="term" value="C:nucleus"/>
    <property type="evidence" value="ECO:0007669"/>
    <property type="project" value="TreeGrafter"/>
</dbReference>
<organism evidence="2 3">
    <name type="scientific">Punica granatum</name>
    <name type="common">Pomegranate</name>
    <dbReference type="NCBI Taxonomy" id="22663"/>
    <lineage>
        <taxon>Eukaryota</taxon>
        <taxon>Viridiplantae</taxon>
        <taxon>Streptophyta</taxon>
        <taxon>Embryophyta</taxon>
        <taxon>Tracheophyta</taxon>
        <taxon>Spermatophyta</taxon>
        <taxon>Magnoliopsida</taxon>
        <taxon>eudicotyledons</taxon>
        <taxon>Gunneridae</taxon>
        <taxon>Pentapetalae</taxon>
        <taxon>rosids</taxon>
        <taxon>malvids</taxon>
        <taxon>Myrtales</taxon>
        <taxon>Lythraceae</taxon>
        <taxon>Punica</taxon>
    </lineage>
</organism>
<feature type="compositionally biased region" description="Acidic residues" evidence="1">
    <location>
        <begin position="27"/>
        <end position="47"/>
    </location>
</feature>
<comment type="caution">
    <text evidence="2">The sequence shown here is derived from an EMBL/GenBank/DDBJ whole genome shotgun (WGS) entry which is preliminary data.</text>
</comment>
<dbReference type="Proteomes" id="UP000233551">
    <property type="component" value="Unassembled WGS sequence"/>
</dbReference>
<dbReference type="PANTHER" id="PTHR13060:SF0">
    <property type="entry name" value="PROTEIN ECDYSONELESS HOMOLOG"/>
    <property type="match status" value="1"/>
</dbReference>
<reference evidence="2 3" key="1">
    <citation type="submission" date="2017-11" db="EMBL/GenBank/DDBJ databases">
        <title>De-novo sequencing of pomegranate (Punica granatum L.) genome.</title>
        <authorList>
            <person name="Akparov Z."/>
            <person name="Amiraslanov A."/>
            <person name="Hajiyeva S."/>
            <person name="Abbasov M."/>
            <person name="Kaur K."/>
            <person name="Hamwieh A."/>
            <person name="Solovyev V."/>
            <person name="Salamov A."/>
            <person name="Braich B."/>
            <person name="Kosarev P."/>
            <person name="Mahmoud A."/>
            <person name="Hajiyev E."/>
            <person name="Babayeva S."/>
            <person name="Izzatullayeva V."/>
            <person name="Mammadov A."/>
            <person name="Mammadov A."/>
            <person name="Sharifova S."/>
            <person name="Ojaghi J."/>
            <person name="Eynullazada K."/>
            <person name="Bayramov B."/>
            <person name="Abdulazimova A."/>
            <person name="Shahmuradov I."/>
        </authorList>
    </citation>
    <scope>NUCLEOTIDE SEQUENCE [LARGE SCALE GENOMIC DNA]</scope>
    <source>
        <strain evidence="3">cv. AG2017</strain>
        <tissue evidence="2">Leaf</tissue>
    </source>
</reference>
<dbReference type="AlphaFoldDB" id="A0A2I0K4B7"/>
<feature type="compositionally biased region" description="Polar residues" evidence="1">
    <location>
        <begin position="72"/>
        <end position="86"/>
    </location>
</feature>
<dbReference type="Pfam" id="PF07093">
    <property type="entry name" value="SGT1"/>
    <property type="match status" value="1"/>
</dbReference>
<keyword evidence="3" id="KW-1185">Reference proteome</keyword>
<proteinExistence type="predicted"/>